<proteinExistence type="predicted"/>
<dbReference type="Proteomes" id="UP000694422">
    <property type="component" value="Unplaced"/>
</dbReference>
<name>A0A8C9PEL0_SPEDA</name>
<accession>A0A8C9PEL0</accession>
<evidence type="ECO:0000313" key="3">
    <source>
        <dbReference type="Proteomes" id="UP000694422"/>
    </source>
</evidence>
<dbReference type="Ensembl" id="ENSSDAT00000008993.1">
    <property type="protein sequence ID" value="ENSSDAP00000007896.1"/>
    <property type="gene ID" value="ENSSDAG00000007228.1"/>
</dbReference>
<organism evidence="2 3">
    <name type="scientific">Spermophilus dauricus</name>
    <name type="common">Daurian ground squirrel</name>
    <dbReference type="NCBI Taxonomy" id="99837"/>
    <lineage>
        <taxon>Eukaryota</taxon>
        <taxon>Metazoa</taxon>
        <taxon>Chordata</taxon>
        <taxon>Craniata</taxon>
        <taxon>Vertebrata</taxon>
        <taxon>Euteleostomi</taxon>
        <taxon>Mammalia</taxon>
        <taxon>Eutheria</taxon>
        <taxon>Euarchontoglires</taxon>
        <taxon>Glires</taxon>
        <taxon>Rodentia</taxon>
        <taxon>Sciuromorpha</taxon>
        <taxon>Sciuridae</taxon>
        <taxon>Xerinae</taxon>
        <taxon>Marmotini</taxon>
        <taxon>Spermophilus</taxon>
    </lineage>
</organism>
<keyword evidence="3" id="KW-1185">Reference proteome</keyword>
<feature type="region of interest" description="Disordered" evidence="1">
    <location>
        <begin position="30"/>
        <end position="59"/>
    </location>
</feature>
<reference evidence="2" key="1">
    <citation type="submission" date="2025-08" db="UniProtKB">
        <authorList>
            <consortium name="Ensembl"/>
        </authorList>
    </citation>
    <scope>IDENTIFICATION</scope>
</reference>
<dbReference type="AlphaFoldDB" id="A0A8C9PEL0"/>
<evidence type="ECO:0000313" key="2">
    <source>
        <dbReference type="Ensembl" id="ENSSDAP00000007896.1"/>
    </source>
</evidence>
<evidence type="ECO:0000256" key="1">
    <source>
        <dbReference type="SAM" id="MobiDB-lite"/>
    </source>
</evidence>
<protein>
    <submittedName>
        <fullName evidence="2">Uncharacterized protein</fullName>
    </submittedName>
</protein>
<reference evidence="2" key="2">
    <citation type="submission" date="2025-09" db="UniProtKB">
        <authorList>
            <consortium name="Ensembl"/>
        </authorList>
    </citation>
    <scope>IDENTIFICATION</scope>
</reference>
<sequence length="59" mass="6823">RRRIPLLASRQVEMEPEGGGRSLAFRALQNRSHETTKLRKRKSTLYVSAQDQSRRRGGE</sequence>